<keyword evidence="1" id="KW-1133">Transmembrane helix</keyword>
<gene>
    <name evidence="2" type="ORF">UT53_C0006G0011</name>
</gene>
<name>A0A0G0PF86_9BACT</name>
<dbReference type="AlphaFoldDB" id="A0A0G0PF86"/>
<protein>
    <submittedName>
        <fullName evidence="2">Uncharacterized protein</fullName>
    </submittedName>
</protein>
<comment type="caution">
    <text evidence="2">The sequence shown here is derived from an EMBL/GenBank/DDBJ whole genome shotgun (WGS) entry which is preliminary data.</text>
</comment>
<keyword evidence="1" id="KW-0472">Membrane</keyword>
<sequence length="181" mass="21004">MNSKNIYLMLLVTTLLVLGVVFNFRIGKPTQPIIQDNQKPQETEQKMTDAELQDYYSLYKNPFVLQIRTTLNSYLDDPNSLSETVLEGLGDGKSGLTNFSSNYYKGRFVVMEIKNSVAGGEEINILFPDKPDKVFWVWVYKLADGGYETRGFKENPYYTHERIDYYLKQYPMLLQDELHAL</sequence>
<dbReference type="EMBL" id="LBXD01000006">
    <property type="protein sequence ID" value="KKR23841.1"/>
    <property type="molecule type" value="Genomic_DNA"/>
</dbReference>
<evidence type="ECO:0000313" key="2">
    <source>
        <dbReference type="EMBL" id="KKR23841.1"/>
    </source>
</evidence>
<keyword evidence="1" id="KW-0812">Transmembrane</keyword>
<reference evidence="2 3" key="1">
    <citation type="journal article" date="2015" name="Nature">
        <title>rRNA introns, odd ribosomes, and small enigmatic genomes across a large radiation of phyla.</title>
        <authorList>
            <person name="Brown C.T."/>
            <person name="Hug L.A."/>
            <person name="Thomas B.C."/>
            <person name="Sharon I."/>
            <person name="Castelle C.J."/>
            <person name="Singh A."/>
            <person name="Wilkins M.J."/>
            <person name="Williams K.H."/>
            <person name="Banfield J.F."/>
        </authorList>
    </citation>
    <scope>NUCLEOTIDE SEQUENCE [LARGE SCALE GENOMIC DNA]</scope>
</reference>
<feature type="transmembrane region" description="Helical" evidence="1">
    <location>
        <begin position="6"/>
        <end position="24"/>
    </location>
</feature>
<organism evidence="2 3">
    <name type="scientific">Candidatus Yanofskybacteria bacterium GW2011_GWD2_39_48</name>
    <dbReference type="NCBI Taxonomy" id="1619031"/>
    <lineage>
        <taxon>Bacteria</taxon>
        <taxon>Candidatus Yanofskyibacteriota</taxon>
    </lineage>
</organism>
<proteinExistence type="predicted"/>
<evidence type="ECO:0000256" key="1">
    <source>
        <dbReference type="SAM" id="Phobius"/>
    </source>
</evidence>
<accession>A0A0G0PF86</accession>
<dbReference type="Proteomes" id="UP000034764">
    <property type="component" value="Unassembled WGS sequence"/>
</dbReference>
<evidence type="ECO:0000313" key="3">
    <source>
        <dbReference type="Proteomes" id="UP000034764"/>
    </source>
</evidence>